<proteinExistence type="predicted"/>
<keyword evidence="1" id="KW-1133">Transmembrane helix</keyword>
<evidence type="ECO:0000313" key="2">
    <source>
        <dbReference type="EMBL" id="EJW92325.1"/>
    </source>
</evidence>
<protein>
    <submittedName>
        <fullName evidence="2">Uncharacterized protein</fullName>
    </submittedName>
</protein>
<keyword evidence="1" id="KW-0472">Membrane</keyword>
<feature type="non-terminal residue" evidence="2">
    <location>
        <position position="1"/>
    </location>
</feature>
<feature type="transmembrane region" description="Helical" evidence="1">
    <location>
        <begin position="114"/>
        <end position="136"/>
    </location>
</feature>
<accession>J9BXN1</accession>
<dbReference type="EMBL" id="AMCI01007612">
    <property type="protein sequence ID" value="EJW92325.1"/>
    <property type="molecule type" value="Genomic_DNA"/>
</dbReference>
<keyword evidence="1" id="KW-0812">Transmembrane</keyword>
<dbReference type="CDD" id="cd12912">
    <property type="entry name" value="PDC2_MCP_like"/>
    <property type="match status" value="1"/>
</dbReference>
<name>J9BXN1_9ZZZZ</name>
<comment type="caution">
    <text evidence="2">The sequence shown here is derived from an EMBL/GenBank/DDBJ whole genome shotgun (WGS) entry which is preliminary data.</text>
</comment>
<reference evidence="2" key="1">
    <citation type="journal article" date="2012" name="PLoS ONE">
        <title>Gene sets for utilization of primary and secondary nutrition supplies in the distal gut of endangered iberian lynx.</title>
        <authorList>
            <person name="Alcaide M."/>
            <person name="Messina E."/>
            <person name="Richter M."/>
            <person name="Bargiela R."/>
            <person name="Peplies J."/>
            <person name="Huws S.A."/>
            <person name="Newbold C.J."/>
            <person name="Golyshin P.N."/>
            <person name="Simon M.A."/>
            <person name="Lopez G."/>
            <person name="Yakimov M.M."/>
            <person name="Ferrer M."/>
        </authorList>
    </citation>
    <scope>NUCLEOTIDE SEQUENCE</scope>
</reference>
<gene>
    <name evidence="2" type="ORF">EVA_19568</name>
</gene>
<organism evidence="2">
    <name type="scientific">gut metagenome</name>
    <dbReference type="NCBI Taxonomy" id="749906"/>
    <lineage>
        <taxon>unclassified sequences</taxon>
        <taxon>metagenomes</taxon>
        <taxon>organismal metagenomes</taxon>
    </lineage>
</organism>
<sequence length="171" mass="19187">ILQKMLQGVNFKGEGISCIVDNHGSVIVSPTEEKPFKKLIDVFQNNMTGSDKKDAQKVLQDIQSQRSGTAQFECINEEPVMLGYSFLDINDWILLTLVPANLFGRGAEIFLKRYGWIVVITTLVMSVIIGFIIWFYRTSLKRIQNVALTDPLTGGLNLVAFQIKGNQYIEG</sequence>
<dbReference type="AlphaFoldDB" id="J9BXN1"/>
<evidence type="ECO:0000256" key="1">
    <source>
        <dbReference type="SAM" id="Phobius"/>
    </source>
</evidence>
<dbReference type="Gene3D" id="3.30.450.20">
    <property type="entry name" value="PAS domain"/>
    <property type="match status" value="1"/>
</dbReference>